<name>A0A8H7QBB2_9FUNG</name>
<dbReference type="EMBL" id="JAEPRA010000001">
    <property type="protein sequence ID" value="KAG2189363.1"/>
    <property type="molecule type" value="Genomic_DNA"/>
</dbReference>
<evidence type="ECO:0008006" key="4">
    <source>
        <dbReference type="Google" id="ProtNLM"/>
    </source>
</evidence>
<protein>
    <recommendedName>
        <fullName evidence="4">WHIM1 domain-containing protein</fullName>
    </recommendedName>
</protein>
<feature type="compositionally biased region" description="Low complexity" evidence="1">
    <location>
        <begin position="384"/>
        <end position="396"/>
    </location>
</feature>
<keyword evidence="3" id="KW-1185">Reference proteome</keyword>
<feature type="compositionally biased region" description="Polar residues" evidence="1">
    <location>
        <begin position="342"/>
        <end position="354"/>
    </location>
</feature>
<comment type="caution">
    <text evidence="2">The sequence shown here is derived from an EMBL/GenBank/DDBJ whole genome shotgun (WGS) entry which is preliminary data.</text>
</comment>
<evidence type="ECO:0000256" key="1">
    <source>
        <dbReference type="SAM" id="MobiDB-lite"/>
    </source>
</evidence>
<feature type="compositionally biased region" description="Basic and acidic residues" evidence="1">
    <location>
        <begin position="7"/>
        <end position="25"/>
    </location>
</feature>
<organism evidence="2 3">
    <name type="scientific">Umbelopsis vinacea</name>
    <dbReference type="NCBI Taxonomy" id="44442"/>
    <lineage>
        <taxon>Eukaryota</taxon>
        <taxon>Fungi</taxon>
        <taxon>Fungi incertae sedis</taxon>
        <taxon>Mucoromycota</taxon>
        <taxon>Mucoromycotina</taxon>
        <taxon>Umbelopsidomycetes</taxon>
        <taxon>Umbelopsidales</taxon>
        <taxon>Umbelopsidaceae</taxon>
        <taxon>Umbelopsis</taxon>
    </lineage>
</organism>
<sequence length="396" mass="45581">MLNDQDNTGKDTDVDTSRHVDKVDDQVDNQVDNPSTSIVGYWDIAFIHAFACKFLVLDDPALHPCPDFQPEDLEQALMSRTKNDLIDQLICCFTSNALNRKKIYDTATIRRGLFELLQAKIKASDFLLHFNPISGSTDFDTLEPIIKLEILRSLVEWQLEDCVAIRGLMEKHCRGNRYQESNPIDVLPVGIDSKKRVYWQFGDSTRLWREKQGAKTEERSQWEIVTNTLEELRTFTEEIAETKSRIEKQLYLNLANRVIPDIEESIAAREKVERKKQSKERLLALPFMNDPMTLRSRNRKPVSYRYDNVYDDGVEDDEYEELEDEATSAKTGIRSSRRIAQRDTSPQRTRSSSRLRSDNNESLEESASEHNSLLGVDDPMQTDSSPIVIIPSSIEL</sequence>
<evidence type="ECO:0000313" key="2">
    <source>
        <dbReference type="EMBL" id="KAG2189363.1"/>
    </source>
</evidence>
<gene>
    <name evidence="2" type="ORF">INT44_004505</name>
</gene>
<dbReference type="AlphaFoldDB" id="A0A8H7QBB2"/>
<evidence type="ECO:0000313" key="3">
    <source>
        <dbReference type="Proteomes" id="UP000612746"/>
    </source>
</evidence>
<dbReference type="OrthoDB" id="349045at2759"/>
<proteinExistence type="predicted"/>
<dbReference type="Proteomes" id="UP000612746">
    <property type="component" value="Unassembled WGS sequence"/>
</dbReference>
<dbReference type="PANTHER" id="PTHR42107">
    <property type="entry name" value="YALI0D24453P"/>
    <property type="match status" value="1"/>
</dbReference>
<feature type="region of interest" description="Disordered" evidence="1">
    <location>
        <begin position="316"/>
        <end position="396"/>
    </location>
</feature>
<dbReference type="PANTHER" id="PTHR42107:SF1">
    <property type="entry name" value="WHIM1 DOMAIN-CONTAINING PROTEIN"/>
    <property type="match status" value="1"/>
</dbReference>
<feature type="compositionally biased region" description="Acidic residues" evidence="1">
    <location>
        <begin position="316"/>
        <end position="326"/>
    </location>
</feature>
<feature type="region of interest" description="Disordered" evidence="1">
    <location>
        <begin position="1"/>
        <end position="28"/>
    </location>
</feature>
<accession>A0A8H7QBB2</accession>
<reference evidence="2" key="1">
    <citation type="submission" date="2020-12" db="EMBL/GenBank/DDBJ databases">
        <title>Metabolic potential, ecology and presence of endohyphal bacteria is reflected in genomic diversity of Mucoromycotina.</title>
        <authorList>
            <person name="Muszewska A."/>
            <person name="Okrasinska A."/>
            <person name="Steczkiewicz K."/>
            <person name="Drgas O."/>
            <person name="Orlowska M."/>
            <person name="Perlinska-Lenart U."/>
            <person name="Aleksandrzak-Piekarczyk T."/>
            <person name="Szatraj K."/>
            <person name="Zielenkiewicz U."/>
            <person name="Pilsyk S."/>
            <person name="Malc E."/>
            <person name="Mieczkowski P."/>
            <person name="Kruszewska J.S."/>
            <person name="Biernat P."/>
            <person name="Pawlowska J."/>
        </authorList>
    </citation>
    <scope>NUCLEOTIDE SEQUENCE</scope>
    <source>
        <strain evidence="2">WA0000051536</strain>
    </source>
</reference>